<accession>D8PBR4</accession>
<feature type="domain" description="Trypsin-co-occurring" evidence="1">
    <location>
        <begin position="33"/>
        <end position="104"/>
    </location>
</feature>
<dbReference type="Proteomes" id="UP000001660">
    <property type="component" value="Chromosome"/>
</dbReference>
<name>D8PBR4_9BACT</name>
<evidence type="ECO:0000259" key="1">
    <source>
        <dbReference type="Pfam" id="PF19631"/>
    </source>
</evidence>
<dbReference type="InterPro" id="IPR045608">
    <property type="entry name" value="Trypco2"/>
</dbReference>
<gene>
    <name evidence="2" type="ORF">NIDE0910</name>
</gene>
<dbReference type="AlphaFoldDB" id="D8PBR4"/>
<dbReference type="Pfam" id="PF19631">
    <property type="entry name" value="Trypco2"/>
    <property type="match status" value="1"/>
</dbReference>
<keyword evidence="3" id="KW-1185">Reference proteome</keyword>
<sequence>MPNYLISIIIAIGGLISSCQTVSADGTKRDSLPVDELLTKVQAALITVQDEAEGEALPPLYSVNLDISTQFVIDGTGKINLYVITLGGGGGKESGQLLKLTLVPPKPGSKMPHSTDNISVGLAKLILSAAEAAKKAKLRKPPLTLTEMSAQIRFVVRLNAEGGAKFEIAPVGFELGGKVNSTEIQELTVLFKEKQVDK</sequence>
<reference evidence="2 3" key="1">
    <citation type="journal article" date="2010" name="Proc. Natl. Acad. Sci. U.S.A.">
        <title>A Nitrospira metagenome illuminates the physiology and evolution of globally important nitrite-oxidizing bacteria.</title>
        <authorList>
            <person name="Lucker S."/>
            <person name="Wagner M."/>
            <person name="Maixner F."/>
            <person name="Pelletier E."/>
            <person name="Koch H."/>
            <person name="Vacherie B."/>
            <person name="Rattei T."/>
            <person name="Sinninghe Damste J."/>
            <person name="Spieck E."/>
            <person name="Le Paslier D."/>
            <person name="Daims H."/>
        </authorList>
    </citation>
    <scope>NUCLEOTIDE SEQUENCE [LARGE SCALE GENOMIC DNA]</scope>
</reference>
<dbReference type="KEGG" id="nde:NIDE0910"/>
<dbReference type="STRING" id="330214.NIDE0910"/>
<dbReference type="HOGENOM" id="CLU_1375996_0_0_0"/>
<dbReference type="EMBL" id="FP929003">
    <property type="protein sequence ID" value="CBK40673.1"/>
    <property type="molecule type" value="Genomic_DNA"/>
</dbReference>
<evidence type="ECO:0000313" key="2">
    <source>
        <dbReference type="EMBL" id="CBK40673.1"/>
    </source>
</evidence>
<organism evidence="2 3">
    <name type="scientific">Nitrospira defluvii</name>
    <dbReference type="NCBI Taxonomy" id="330214"/>
    <lineage>
        <taxon>Bacteria</taxon>
        <taxon>Pseudomonadati</taxon>
        <taxon>Nitrospirota</taxon>
        <taxon>Nitrospiria</taxon>
        <taxon>Nitrospirales</taxon>
        <taxon>Nitrospiraceae</taxon>
        <taxon>Nitrospira</taxon>
    </lineage>
</organism>
<protein>
    <recommendedName>
        <fullName evidence="1">Trypsin-co-occurring domain-containing protein</fullName>
    </recommendedName>
</protein>
<proteinExistence type="predicted"/>
<evidence type="ECO:0000313" key="3">
    <source>
        <dbReference type="Proteomes" id="UP000001660"/>
    </source>
</evidence>